<reference evidence="3 4" key="1">
    <citation type="submission" date="2023-11" db="EMBL/GenBank/DDBJ databases">
        <title>Halocaridina rubra genome assembly.</title>
        <authorList>
            <person name="Smith C."/>
        </authorList>
    </citation>
    <scope>NUCLEOTIDE SEQUENCE [LARGE SCALE GENOMIC DNA]</scope>
    <source>
        <strain evidence="3">EP-1</strain>
        <tissue evidence="3">Whole</tissue>
    </source>
</reference>
<gene>
    <name evidence="3" type="ORF">SK128_016813</name>
</gene>
<keyword evidence="4" id="KW-1185">Reference proteome</keyword>
<feature type="compositionally biased region" description="Basic and acidic residues" evidence="1">
    <location>
        <begin position="18"/>
        <end position="44"/>
    </location>
</feature>
<sequence length="972" mass="109084">MSEDGGTTTAMEEAMPIDGEKVKVMNGVKEDNKEVKLQNGDSEKVQLNGDIEMSEDHALTDEKMVTSDDHQTDKSELQNHEGNDDKESKDGNSEGEVNDSEKPKDEELKESKESEDSDTMNENDTKDEPMEVDGSSGANEVNESEEGEKVVENSDKKSDSQETDSEKKKESSDAEKSEETKDSEKSEETKDSEKSEKTEDSEKSEKTEDSEKSEEKEDSKKSEEKEEDSKKDEENKENATADKDVAKKDGGNKSGSVQPVVKGKKNRKEKSDEVQEVLPTRQLRVRRTPRKYTDDDDDIKIEKEVLKDDSDIEMIEESDPLALSDADVKKAQAKDKKEIKSKDSNVIIIDTSTLLKNQGNLAAAVAQSHSTSVNTGPTSHAVATASVATGTSTVSTNMSPSSSITSVSSVNIQTAIQAITGGVPAQGLQSAYITALQQVLLAQGGQVPMNSQHLAQLQQYYNSLGHLQDDAYVIEAPSFIVPYVMEGKPKEPIKAFLKRINKELEEYEKKEEEEKKKKEEEERKEKEEAEKKDSDNEKAAEDGDQKETELKEESEDSAEEKKEEEKNEECKKDENEEKSTEKDGGKEEKEKEENGVQEKDSQTQVDIDKEKDDSDIKVIGEKAADEDKENKEKKEADVVDLENEEKKEDLSFLGKWEPYYRSTLGKFILDLGLNQAQEFLQADLLRMQKKKLEKMKTTPSREGIINVKILEKQLEISRKKNSHLRVPLKTCKFCNFKTESDMVMDRHLESPHMVNYTYKCNFCEFETRGPQVILFHMEAEHNVRGRLERAPAFFQCSLCPYEDNNKSKMTRHSFSCSKKYKPEKNCELIDWEPPAKIPKIHRGRPNTLGKAFEPVKMPNLLPKGLTGFNLQSAVAANLLSSNSSALNAAGRGRGRPVGSYKTTGQIVSQGRGTGSVMYSPRGVTTTPGGNLVQQVGGNTQQFTLGNQMFHFCWLNGIRRERVFSLRDRDSNF</sequence>
<name>A0AAN9ACE3_HALRR</name>
<evidence type="ECO:0000259" key="2">
    <source>
        <dbReference type="SMART" id="SM00355"/>
    </source>
</evidence>
<feature type="compositionally biased region" description="Basic and acidic residues" evidence="1">
    <location>
        <begin position="54"/>
        <end position="92"/>
    </location>
</feature>
<feature type="region of interest" description="Disordered" evidence="1">
    <location>
        <begin position="1"/>
        <end position="296"/>
    </location>
</feature>
<feature type="region of interest" description="Disordered" evidence="1">
    <location>
        <begin position="888"/>
        <end position="917"/>
    </location>
</feature>
<feature type="compositionally biased region" description="Basic and acidic residues" evidence="1">
    <location>
        <begin position="559"/>
        <end position="637"/>
    </location>
</feature>
<dbReference type="EMBL" id="JAXCGZ010005863">
    <property type="protein sequence ID" value="KAK7080575.1"/>
    <property type="molecule type" value="Genomic_DNA"/>
</dbReference>
<feature type="compositionally biased region" description="Basic and acidic residues" evidence="1">
    <location>
        <begin position="147"/>
        <end position="251"/>
    </location>
</feature>
<feature type="compositionally biased region" description="Polar residues" evidence="1">
    <location>
        <begin position="900"/>
        <end position="910"/>
    </location>
</feature>
<dbReference type="Gene3D" id="3.30.160.60">
    <property type="entry name" value="Classic Zinc Finger"/>
    <property type="match status" value="1"/>
</dbReference>
<dbReference type="AlphaFoldDB" id="A0AAN9ACE3"/>
<protein>
    <recommendedName>
        <fullName evidence="2">C2H2-type domain-containing protein</fullName>
    </recommendedName>
</protein>
<proteinExistence type="predicted"/>
<feature type="compositionally biased region" description="Basic and acidic residues" evidence="1">
    <location>
        <begin position="99"/>
        <end position="114"/>
    </location>
</feature>
<feature type="domain" description="C2H2-type" evidence="2">
    <location>
        <begin position="794"/>
        <end position="814"/>
    </location>
</feature>
<evidence type="ECO:0000313" key="3">
    <source>
        <dbReference type="EMBL" id="KAK7080575.1"/>
    </source>
</evidence>
<feature type="compositionally biased region" description="Basic and acidic residues" evidence="1">
    <location>
        <begin position="507"/>
        <end position="551"/>
    </location>
</feature>
<feature type="domain" description="C2H2-type" evidence="2">
    <location>
        <begin position="729"/>
        <end position="752"/>
    </location>
</feature>
<feature type="region of interest" description="Disordered" evidence="1">
    <location>
        <begin position="507"/>
        <end position="640"/>
    </location>
</feature>
<evidence type="ECO:0000313" key="4">
    <source>
        <dbReference type="Proteomes" id="UP001381693"/>
    </source>
</evidence>
<comment type="caution">
    <text evidence="3">The sequence shown here is derived from an EMBL/GenBank/DDBJ whole genome shotgun (WGS) entry which is preliminary data.</text>
</comment>
<dbReference type="SMART" id="SM00355">
    <property type="entry name" value="ZnF_C2H2"/>
    <property type="match status" value="3"/>
</dbReference>
<feature type="compositionally biased region" description="Polar residues" evidence="1">
    <location>
        <begin position="1"/>
        <end position="10"/>
    </location>
</feature>
<dbReference type="InterPro" id="IPR013087">
    <property type="entry name" value="Znf_C2H2_type"/>
</dbReference>
<feature type="domain" description="C2H2-type" evidence="2">
    <location>
        <begin position="758"/>
        <end position="781"/>
    </location>
</feature>
<dbReference type="Proteomes" id="UP001381693">
    <property type="component" value="Unassembled WGS sequence"/>
</dbReference>
<accession>A0AAN9ACE3</accession>
<organism evidence="3 4">
    <name type="scientific">Halocaridina rubra</name>
    <name type="common">Hawaiian red shrimp</name>
    <dbReference type="NCBI Taxonomy" id="373956"/>
    <lineage>
        <taxon>Eukaryota</taxon>
        <taxon>Metazoa</taxon>
        <taxon>Ecdysozoa</taxon>
        <taxon>Arthropoda</taxon>
        <taxon>Crustacea</taxon>
        <taxon>Multicrustacea</taxon>
        <taxon>Malacostraca</taxon>
        <taxon>Eumalacostraca</taxon>
        <taxon>Eucarida</taxon>
        <taxon>Decapoda</taxon>
        <taxon>Pleocyemata</taxon>
        <taxon>Caridea</taxon>
        <taxon>Atyoidea</taxon>
        <taxon>Atyidae</taxon>
        <taxon>Halocaridina</taxon>
    </lineage>
</organism>
<evidence type="ECO:0000256" key="1">
    <source>
        <dbReference type="SAM" id="MobiDB-lite"/>
    </source>
</evidence>